<name>A0AAF0DGW7_9EURO</name>
<protein>
    <recommendedName>
        <fullName evidence="4">Pyridoxamine 5'-phosphate oxidase putative domain-containing protein</fullName>
    </recommendedName>
</protein>
<organism evidence="2 3">
    <name type="scientific">Emydomyces testavorans</name>
    <dbReference type="NCBI Taxonomy" id="2070801"/>
    <lineage>
        <taxon>Eukaryota</taxon>
        <taxon>Fungi</taxon>
        <taxon>Dikarya</taxon>
        <taxon>Ascomycota</taxon>
        <taxon>Pezizomycotina</taxon>
        <taxon>Eurotiomycetes</taxon>
        <taxon>Eurotiomycetidae</taxon>
        <taxon>Onygenales</taxon>
        <taxon>Nannizziopsiaceae</taxon>
        <taxon>Emydomyces</taxon>
    </lineage>
</organism>
<dbReference type="AlphaFoldDB" id="A0AAF0DGW7"/>
<dbReference type="Gene3D" id="2.30.110.10">
    <property type="entry name" value="Electron Transport, Fmn-binding Protein, Chain A"/>
    <property type="match status" value="1"/>
</dbReference>
<dbReference type="GO" id="GO:0005737">
    <property type="term" value="C:cytoplasm"/>
    <property type="evidence" value="ECO:0007669"/>
    <property type="project" value="TreeGrafter"/>
</dbReference>
<dbReference type="InterPro" id="IPR052841">
    <property type="entry name" value="PMP_oxidase-like"/>
</dbReference>
<dbReference type="PANTHER" id="PTHR28040:SF1">
    <property type="entry name" value="PYRIDOXAMINE 5'-PHOSPHATE OXIDASE YLR456W HOMOLOG-RELATED"/>
    <property type="match status" value="1"/>
</dbReference>
<reference evidence="2" key="1">
    <citation type="submission" date="2023-03" db="EMBL/GenBank/DDBJ databases">
        <title>Emydomyces testavorans Genome Sequence.</title>
        <authorList>
            <person name="Hoyer L."/>
        </authorList>
    </citation>
    <scope>NUCLEOTIDE SEQUENCE</scope>
    <source>
        <strain evidence="2">16-2883</strain>
    </source>
</reference>
<accession>A0AAF0DGW7</accession>
<proteinExistence type="predicted"/>
<dbReference type="InterPro" id="IPR012349">
    <property type="entry name" value="Split_barrel_FMN-bd"/>
</dbReference>
<evidence type="ECO:0000313" key="2">
    <source>
        <dbReference type="EMBL" id="WEW57560.1"/>
    </source>
</evidence>
<keyword evidence="3" id="KW-1185">Reference proteome</keyword>
<gene>
    <name evidence="2" type="ORF">PRK78_003027</name>
</gene>
<sequence length="195" mass="21388">MSYTYLPSTPFSPHPTIIMTTNPSSKKTLNLLSNPRVSLLVHDWVSHRPPTRTRDPARDGSPPPAATQSSLATLLLNINTSAMSSISTTIIGTARFLDVGSEEENWCKEQHLQNNTFASDASELGLFGRRAEGDETADVAVDVPVVEVDVRVVVVQVKEGRIADWKGGVRDWAVVSEEERQIREGQQLPNGIRVS</sequence>
<dbReference type="GO" id="GO:0005634">
    <property type="term" value="C:nucleus"/>
    <property type="evidence" value="ECO:0007669"/>
    <property type="project" value="TreeGrafter"/>
</dbReference>
<dbReference type="SUPFAM" id="SSF50475">
    <property type="entry name" value="FMN-binding split barrel"/>
    <property type="match status" value="1"/>
</dbReference>
<evidence type="ECO:0000313" key="3">
    <source>
        <dbReference type="Proteomes" id="UP001219355"/>
    </source>
</evidence>
<dbReference type="Proteomes" id="UP001219355">
    <property type="component" value="Chromosome 2"/>
</dbReference>
<dbReference type="EMBL" id="CP120628">
    <property type="protein sequence ID" value="WEW57560.1"/>
    <property type="molecule type" value="Genomic_DNA"/>
</dbReference>
<evidence type="ECO:0008006" key="4">
    <source>
        <dbReference type="Google" id="ProtNLM"/>
    </source>
</evidence>
<dbReference type="PANTHER" id="PTHR28040">
    <property type="entry name" value="PYRIDOXAMINE 5'-PHOSPHATE OXIDASE YLR456W HOMOLOG-RELATED"/>
    <property type="match status" value="1"/>
</dbReference>
<evidence type="ECO:0000256" key="1">
    <source>
        <dbReference type="SAM" id="MobiDB-lite"/>
    </source>
</evidence>
<feature type="region of interest" description="Disordered" evidence="1">
    <location>
        <begin position="46"/>
        <end position="68"/>
    </location>
</feature>